<keyword evidence="2" id="KW-1185">Reference proteome</keyword>
<accession>A0A1I7U6U4</accession>
<dbReference type="Proteomes" id="UP000095282">
    <property type="component" value="Unplaced"/>
</dbReference>
<sequence>MQLSYRISIRFSPCFDAAFSHIIFLKSSLRYGRRIPEDLRKEEEELITREPSTSNRREDPSRIPFDDFGNNSKNLEDRHTHTQKQ</sequence>
<feature type="region of interest" description="Disordered" evidence="1">
    <location>
        <begin position="40"/>
        <end position="85"/>
    </location>
</feature>
<feature type="compositionally biased region" description="Basic and acidic residues" evidence="1">
    <location>
        <begin position="74"/>
        <end position="85"/>
    </location>
</feature>
<organism evidence="2 3">
    <name type="scientific">Caenorhabditis tropicalis</name>
    <dbReference type="NCBI Taxonomy" id="1561998"/>
    <lineage>
        <taxon>Eukaryota</taxon>
        <taxon>Metazoa</taxon>
        <taxon>Ecdysozoa</taxon>
        <taxon>Nematoda</taxon>
        <taxon>Chromadorea</taxon>
        <taxon>Rhabditida</taxon>
        <taxon>Rhabditina</taxon>
        <taxon>Rhabditomorpha</taxon>
        <taxon>Rhabditoidea</taxon>
        <taxon>Rhabditidae</taxon>
        <taxon>Peloderinae</taxon>
        <taxon>Caenorhabditis</taxon>
    </lineage>
</organism>
<reference evidence="3" key="1">
    <citation type="submission" date="2016-11" db="UniProtKB">
        <authorList>
            <consortium name="WormBaseParasite"/>
        </authorList>
    </citation>
    <scope>IDENTIFICATION</scope>
</reference>
<proteinExistence type="predicted"/>
<name>A0A1I7U6U4_9PELO</name>
<dbReference type="WBParaSite" id="Csp11.Scaffold629.g15447.t1">
    <property type="protein sequence ID" value="Csp11.Scaffold629.g15447.t1"/>
    <property type="gene ID" value="Csp11.Scaffold629.g15447"/>
</dbReference>
<dbReference type="AlphaFoldDB" id="A0A1I7U6U4"/>
<evidence type="ECO:0000256" key="1">
    <source>
        <dbReference type="SAM" id="MobiDB-lite"/>
    </source>
</evidence>
<evidence type="ECO:0000313" key="3">
    <source>
        <dbReference type="WBParaSite" id="Csp11.Scaffold629.g15447.t1"/>
    </source>
</evidence>
<evidence type="ECO:0000313" key="2">
    <source>
        <dbReference type="Proteomes" id="UP000095282"/>
    </source>
</evidence>
<feature type="compositionally biased region" description="Basic and acidic residues" evidence="1">
    <location>
        <begin position="55"/>
        <end position="65"/>
    </location>
</feature>
<protein>
    <submittedName>
        <fullName evidence="3">Uncharacterized protein</fullName>
    </submittedName>
</protein>